<dbReference type="SUPFAM" id="SSF160719">
    <property type="entry name" value="gpW/gp25-like"/>
    <property type="match status" value="1"/>
</dbReference>
<evidence type="ECO:0000313" key="3">
    <source>
        <dbReference type="Proteomes" id="UP000283458"/>
    </source>
</evidence>
<dbReference type="AlphaFoldDB" id="A0A418VVI7"/>
<dbReference type="InterPro" id="IPR007048">
    <property type="entry name" value="IraD/Gp25-like"/>
</dbReference>
<feature type="domain" description="IraD/Gp25-like" evidence="1">
    <location>
        <begin position="14"/>
        <end position="96"/>
    </location>
</feature>
<reference evidence="2 3" key="1">
    <citation type="submission" date="2018-09" db="EMBL/GenBank/DDBJ databases">
        <authorList>
            <person name="Zhu H."/>
        </authorList>
    </citation>
    <scope>NUCLEOTIDE SEQUENCE [LARGE SCALE GENOMIC DNA]</scope>
    <source>
        <strain evidence="2 3">K2W22B-5</strain>
    </source>
</reference>
<gene>
    <name evidence="2" type="ORF">D3877_12970</name>
</gene>
<dbReference type="OrthoDB" id="9802846at2"/>
<evidence type="ECO:0000313" key="2">
    <source>
        <dbReference type="EMBL" id="RJF81129.1"/>
    </source>
</evidence>
<keyword evidence="3" id="KW-1185">Reference proteome</keyword>
<dbReference type="Gene3D" id="3.10.450.40">
    <property type="match status" value="1"/>
</dbReference>
<dbReference type="Proteomes" id="UP000283458">
    <property type="component" value="Unassembled WGS sequence"/>
</dbReference>
<evidence type="ECO:0000259" key="1">
    <source>
        <dbReference type="Pfam" id="PF04965"/>
    </source>
</evidence>
<organism evidence="2 3">
    <name type="scientific">Azospirillum cavernae</name>
    <dbReference type="NCBI Taxonomy" id="2320860"/>
    <lineage>
        <taxon>Bacteria</taxon>
        <taxon>Pseudomonadati</taxon>
        <taxon>Pseudomonadota</taxon>
        <taxon>Alphaproteobacteria</taxon>
        <taxon>Rhodospirillales</taxon>
        <taxon>Azospirillaceae</taxon>
        <taxon>Azospirillum</taxon>
    </lineage>
</organism>
<name>A0A418VVI7_9PROT</name>
<dbReference type="RefSeq" id="WP_119831217.1">
    <property type="nucleotide sequence ID" value="NZ_QYUL01000002.1"/>
</dbReference>
<comment type="caution">
    <text evidence="2">The sequence shown here is derived from an EMBL/GenBank/DDBJ whole genome shotgun (WGS) entry which is preliminary data.</text>
</comment>
<dbReference type="Pfam" id="PF04965">
    <property type="entry name" value="GPW_gp25"/>
    <property type="match status" value="1"/>
</dbReference>
<protein>
    <submittedName>
        <fullName evidence="2">Phage baseplate protein</fullName>
    </submittedName>
</protein>
<sequence>MQGMNAANGQPLSGLDHLRQSITDILTTRIGTRVMRRDYGSDLPALVDAPMNPGLSLDLYAATATALRRWEPRIRLLRVAIAAAAPGRVVLRLEAQYLPDGAAITMDGIVVE</sequence>
<accession>A0A418VVI7</accession>
<proteinExistence type="predicted"/>
<dbReference type="EMBL" id="QYUL01000002">
    <property type="protein sequence ID" value="RJF81129.1"/>
    <property type="molecule type" value="Genomic_DNA"/>
</dbReference>